<evidence type="ECO:0000313" key="12">
    <source>
        <dbReference type="Proteomes" id="UP000520011"/>
    </source>
</evidence>
<feature type="transmembrane region" description="Helical" evidence="10">
    <location>
        <begin position="82"/>
        <end position="101"/>
    </location>
</feature>
<dbReference type="GO" id="GO:0070395">
    <property type="term" value="P:lipoteichoic acid biosynthetic process"/>
    <property type="evidence" value="ECO:0007669"/>
    <property type="project" value="UniProtKB-UniRule"/>
</dbReference>
<keyword evidence="4 9" id="KW-0808">Transferase</keyword>
<dbReference type="PIRSF" id="PIRSF500216">
    <property type="entry name" value="DltB"/>
    <property type="match status" value="1"/>
</dbReference>
<feature type="transmembrane region" description="Helical" evidence="10">
    <location>
        <begin position="220"/>
        <end position="247"/>
    </location>
</feature>
<keyword evidence="8 9" id="KW-0012">Acyltransferase</keyword>
<comment type="similarity">
    <text evidence="2 9">Belongs to the membrane-bound acyltransferase family.</text>
</comment>
<evidence type="ECO:0000256" key="3">
    <source>
        <dbReference type="ARBA" id="ARBA00022475"/>
    </source>
</evidence>
<keyword evidence="3 9" id="KW-1003">Cell membrane</keyword>
<proteinExistence type="inferred from homology"/>
<feature type="transmembrane region" description="Helical" evidence="10">
    <location>
        <begin position="325"/>
        <end position="342"/>
    </location>
</feature>
<comment type="caution">
    <text evidence="11">The sequence shown here is derived from an EMBL/GenBank/DDBJ whole genome shotgun (WGS) entry which is preliminary data.</text>
</comment>
<evidence type="ECO:0000256" key="1">
    <source>
        <dbReference type="ARBA" id="ARBA00004651"/>
    </source>
</evidence>
<dbReference type="GO" id="GO:0016746">
    <property type="term" value="F:acyltransferase activity"/>
    <property type="evidence" value="ECO:0007669"/>
    <property type="project" value="UniProtKB-KW"/>
</dbReference>
<feature type="transmembrane region" description="Helical" evidence="10">
    <location>
        <begin position="6"/>
        <end position="25"/>
    </location>
</feature>
<dbReference type="EMBL" id="JACHEP010000030">
    <property type="protein sequence ID" value="MBB5326178.1"/>
    <property type="molecule type" value="Genomic_DNA"/>
</dbReference>
<evidence type="ECO:0000256" key="7">
    <source>
        <dbReference type="ARBA" id="ARBA00023136"/>
    </source>
</evidence>
<feature type="transmembrane region" description="Helical" evidence="10">
    <location>
        <begin position="37"/>
        <end position="62"/>
    </location>
</feature>
<dbReference type="PANTHER" id="PTHR13285">
    <property type="entry name" value="ACYLTRANSFERASE"/>
    <property type="match status" value="1"/>
</dbReference>
<dbReference type="UniPathway" id="UPA00556"/>
<evidence type="ECO:0000256" key="10">
    <source>
        <dbReference type="SAM" id="Phobius"/>
    </source>
</evidence>
<evidence type="ECO:0000256" key="2">
    <source>
        <dbReference type="ARBA" id="ARBA00010323"/>
    </source>
</evidence>
<comment type="subcellular location">
    <subcellularLocation>
        <location evidence="1">Cell membrane</location>
        <topology evidence="1">Multi-pass membrane protein</topology>
    </subcellularLocation>
</comment>
<dbReference type="Proteomes" id="UP000520011">
    <property type="component" value="Unassembled WGS sequence"/>
</dbReference>
<dbReference type="InterPro" id="IPR004299">
    <property type="entry name" value="MBOAT_fam"/>
</dbReference>
<evidence type="ECO:0000256" key="6">
    <source>
        <dbReference type="ARBA" id="ARBA00022989"/>
    </source>
</evidence>
<protein>
    <recommendedName>
        <fullName evidence="9">Teichoic acid D-alanyltransferase</fullName>
        <ecNumber evidence="9">2.3.1.-</ecNumber>
    </recommendedName>
</protein>
<dbReference type="AlphaFoldDB" id="A0A7W8IT24"/>
<feature type="transmembrane region" description="Helical" evidence="10">
    <location>
        <begin position="302"/>
        <end position="319"/>
    </location>
</feature>
<comment type="function">
    <text evidence="9">O-acyltransferase that catalyzes D-alanylation of both teichoic acid and lipoteichoic acid (LTA). D-alanylation of LTA plays an important role in modulating the properties of the cell wall in Gram-positive bacteria, influencing the net charge of the cell wall. Catalyzes D-alanylation from DltC carrier protein.</text>
</comment>
<feature type="transmembrane region" description="Helical" evidence="10">
    <location>
        <begin position="177"/>
        <end position="200"/>
    </location>
</feature>
<evidence type="ECO:0000256" key="8">
    <source>
        <dbReference type="ARBA" id="ARBA00023315"/>
    </source>
</evidence>
<dbReference type="RefSeq" id="WP_183256342.1">
    <property type="nucleotide sequence ID" value="NZ_JACHEP010000030.1"/>
</dbReference>
<dbReference type="PANTHER" id="PTHR13285:SF23">
    <property type="entry name" value="TEICHOIC ACID D-ALANYLTRANSFERASE"/>
    <property type="match status" value="1"/>
</dbReference>
<keyword evidence="6 10" id="KW-1133">Transmembrane helix</keyword>
<evidence type="ECO:0000256" key="9">
    <source>
        <dbReference type="PIRNR" id="PIRNR016636"/>
    </source>
</evidence>
<dbReference type="GO" id="GO:0005886">
    <property type="term" value="C:plasma membrane"/>
    <property type="evidence" value="ECO:0007669"/>
    <property type="project" value="UniProtKB-SubCell"/>
</dbReference>
<evidence type="ECO:0000313" key="11">
    <source>
        <dbReference type="EMBL" id="MBB5326178.1"/>
    </source>
</evidence>
<feature type="transmembrane region" description="Helical" evidence="10">
    <location>
        <begin position="363"/>
        <end position="381"/>
    </location>
</feature>
<comment type="pathway">
    <text evidence="9">Cell wall biogenesis; lipoteichoic acid biosynthesis.</text>
</comment>
<dbReference type="EC" id="2.3.1.-" evidence="9"/>
<reference evidence="11 12" key="1">
    <citation type="submission" date="2020-08" db="EMBL/GenBank/DDBJ databases">
        <title>Genomic Encyclopedia of Type Strains, Phase IV (KMG-IV): sequencing the most valuable type-strain genomes for metagenomic binning, comparative biology and taxonomic classification.</title>
        <authorList>
            <person name="Goeker M."/>
        </authorList>
    </citation>
    <scope>NUCLEOTIDE SEQUENCE [LARGE SCALE GENOMIC DNA]</scope>
    <source>
        <strain evidence="11 12">DSM 16325</strain>
    </source>
</reference>
<accession>A0A7W8IT24</accession>
<name>A0A7W8IT24_9BACL</name>
<gene>
    <name evidence="11" type="ORF">HNQ34_003297</name>
</gene>
<evidence type="ECO:0000256" key="4">
    <source>
        <dbReference type="ARBA" id="ARBA00022679"/>
    </source>
</evidence>
<keyword evidence="7 9" id="KW-0472">Membrane</keyword>
<organism evidence="11 12">
    <name type="scientific">Anoxybacteroides tepidamans</name>
    <dbReference type="NCBI Taxonomy" id="265948"/>
    <lineage>
        <taxon>Bacteria</taxon>
        <taxon>Bacillati</taxon>
        <taxon>Bacillota</taxon>
        <taxon>Bacilli</taxon>
        <taxon>Bacillales</taxon>
        <taxon>Anoxybacillaceae</taxon>
        <taxon>Anoxybacteroides</taxon>
    </lineage>
</organism>
<dbReference type="PIRSF" id="PIRSF016636">
    <property type="entry name" value="AlgI_DltB"/>
    <property type="match status" value="1"/>
</dbReference>
<dbReference type="InterPro" id="IPR024024">
    <property type="entry name" value="DltB"/>
</dbReference>
<keyword evidence="5 10" id="KW-0812">Transmembrane</keyword>
<dbReference type="InterPro" id="IPR051085">
    <property type="entry name" value="MB_O-acyltransferase"/>
</dbReference>
<dbReference type="Pfam" id="PF03062">
    <property type="entry name" value="MBOAT"/>
    <property type="match status" value="1"/>
</dbReference>
<evidence type="ECO:0000256" key="5">
    <source>
        <dbReference type="ARBA" id="ARBA00022692"/>
    </source>
</evidence>
<dbReference type="InterPro" id="IPR024194">
    <property type="entry name" value="Ac/AlaTfrase_AlgI/DltB"/>
</dbReference>
<keyword evidence="12" id="KW-1185">Reference proteome</keyword>
<dbReference type="NCBIfam" id="TIGR04091">
    <property type="entry name" value="LTA_dltB"/>
    <property type="match status" value="1"/>
</dbReference>
<sequence>MIPYSSFSFFMILAVLLIPIIVLGYKEKRSMVYNSFVHFVILLLAFISEVNQFVSFIVYIFWQVILVNWYVSYRKEKNESGVFYAVTFLSIVPLFITKLLPVFEIKNAVGFLGISYLTFKTVQMIIDIRDGALKTLTLKEQLAFLLFSPTISSGPIDRFKRFKKDIDTIPTKEEYRLLLYQGINKIFLGFLYKFIIAYMIDDRIIETPFIQGDTPLATFIYMYAYSLYLFFDFAGYSAFAIGASYIMGVKTPENFNMPFMSRNIKDFWNRWHMSLSSWFRDYVYMRFVFFMAKKKWIKNRHVISYIGYFLLFLLMGIWHGMELHYIAYGLYHAALMISFDYFERMNKQFNFWKKNKVTDVVSIIITFHVICFGFLIFSGRLF</sequence>